<evidence type="ECO:0000256" key="2">
    <source>
        <dbReference type="ARBA" id="ARBA00022679"/>
    </source>
</evidence>
<evidence type="ECO:0000256" key="4">
    <source>
        <dbReference type="ARBA" id="ARBA00022785"/>
    </source>
</evidence>
<dbReference type="InterPro" id="IPR042119">
    <property type="entry name" value="QueA_dom2"/>
</dbReference>
<dbReference type="PANTHER" id="PTHR30307:SF0">
    <property type="entry name" value="S-ADENOSYLMETHIONINE:TRNA RIBOSYLTRANSFERASE-ISOMERASE"/>
    <property type="match status" value="1"/>
</dbReference>
<dbReference type="AlphaFoldDB" id="A0A542Z847"/>
<comment type="caution">
    <text evidence="5">The sequence shown here is derived from an EMBL/GenBank/DDBJ whole genome shotgun (WGS) entry which is preliminary data.</text>
</comment>
<dbReference type="PANTHER" id="PTHR30307">
    <property type="entry name" value="S-ADENOSYLMETHIONINE:TRNA RIBOSYLTRANSFERASE-ISOMERASE"/>
    <property type="match status" value="1"/>
</dbReference>
<dbReference type="GO" id="GO:0008616">
    <property type="term" value="P:tRNA queuosine(34) biosynthetic process"/>
    <property type="evidence" value="ECO:0007669"/>
    <property type="project" value="UniProtKB-KW"/>
</dbReference>
<evidence type="ECO:0000313" key="6">
    <source>
        <dbReference type="Proteomes" id="UP000319514"/>
    </source>
</evidence>
<dbReference type="GO" id="GO:0051075">
    <property type="term" value="F:S-adenosylmethionine:tRNA ribosyltransferase-isomerase activity"/>
    <property type="evidence" value="ECO:0007669"/>
    <property type="project" value="TreeGrafter"/>
</dbReference>
<evidence type="ECO:0000313" key="5">
    <source>
        <dbReference type="EMBL" id="TQL56501.1"/>
    </source>
</evidence>
<evidence type="ECO:0000256" key="1">
    <source>
        <dbReference type="ARBA" id="ARBA00022490"/>
    </source>
</evidence>
<protein>
    <submittedName>
        <fullName evidence="5">S-adenosylmethionine:tRNA ribosyltransferase-isomerase</fullName>
    </submittedName>
</protein>
<keyword evidence="3" id="KW-0949">S-adenosyl-L-methionine</keyword>
<evidence type="ECO:0000256" key="3">
    <source>
        <dbReference type="ARBA" id="ARBA00022691"/>
    </source>
</evidence>
<organism evidence="5 6">
    <name type="scientific">Oryzihumus leptocrescens</name>
    <dbReference type="NCBI Taxonomy" id="297536"/>
    <lineage>
        <taxon>Bacteria</taxon>
        <taxon>Bacillati</taxon>
        <taxon>Actinomycetota</taxon>
        <taxon>Actinomycetes</taxon>
        <taxon>Micrococcales</taxon>
        <taxon>Intrasporangiaceae</taxon>
        <taxon>Oryzihumus</taxon>
    </lineage>
</organism>
<keyword evidence="6" id="KW-1185">Reference proteome</keyword>
<sequence length="358" mass="37554">MSLAAEPELVFSVPEGALATEPPEARGLRRDEVRLLVADGCGLSHARFHDLGRFLRAGDVLVVNTSATLPAALPARRGLVEITVHFAAEPQVGTWLVELRPGPRADGPLRDGREGERLDLPDGGVLRLLAPYPDPLAEQPRIWRARVSLPLPTDEFLVAHGAPIAYAYVPGAWPISAYQTVFARDPGSAEMPSAGRPFSAELVSDLVAAGVLIAPVTLHTGVSSLEPGEGPLPERYAVPEGSAALVNLARARGGRVVAVGTTATRALETVAAPDGTVAAGAGWTDLVLGPDRPARAVDGVVSGWHQPGASHLLLLEAVAGPDVVRRAYAEAVRERYLWHEFGDSALLLSEGACGELGS</sequence>
<dbReference type="InterPro" id="IPR036100">
    <property type="entry name" value="QueA_sf"/>
</dbReference>
<proteinExistence type="predicted"/>
<gene>
    <name evidence="5" type="ORF">FB474_4118</name>
</gene>
<dbReference type="Gene3D" id="2.40.10.240">
    <property type="entry name" value="QueA-like"/>
    <property type="match status" value="1"/>
</dbReference>
<dbReference type="Gene3D" id="3.40.1780.10">
    <property type="entry name" value="QueA-like"/>
    <property type="match status" value="1"/>
</dbReference>
<keyword evidence="5" id="KW-0413">Isomerase</keyword>
<name>A0A542Z847_9MICO</name>
<dbReference type="InterPro" id="IPR042118">
    <property type="entry name" value="QueA_dom1"/>
</dbReference>
<dbReference type="SUPFAM" id="SSF111337">
    <property type="entry name" value="QueA-like"/>
    <property type="match status" value="1"/>
</dbReference>
<keyword evidence="4" id="KW-0671">Queuosine biosynthesis</keyword>
<dbReference type="Pfam" id="PF02547">
    <property type="entry name" value="Queuosine_synth"/>
    <property type="match status" value="1"/>
</dbReference>
<keyword evidence="1" id="KW-0963">Cytoplasm</keyword>
<dbReference type="RefSeq" id="WP_221632719.1">
    <property type="nucleotide sequence ID" value="NZ_BAAAKX010000011.1"/>
</dbReference>
<dbReference type="InterPro" id="IPR003699">
    <property type="entry name" value="QueA"/>
</dbReference>
<reference evidence="5 6" key="1">
    <citation type="submission" date="2019-06" db="EMBL/GenBank/DDBJ databases">
        <title>Sequencing the genomes of 1000 actinobacteria strains.</title>
        <authorList>
            <person name="Klenk H.-P."/>
        </authorList>
    </citation>
    <scope>NUCLEOTIDE SEQUENCE [LARGE SCALE GENOMIC DNA]</scope>
    <source>
        <strain evidence="5 6">DSM 18082</strain>
    </source>
</reference>
<accession>A0A542Z847</accession>
<dbReference type="Proteomes" id="UP000319514">
    <property type="component" value="Unassembled WGS sequence"/>
</dbReference>
<dbReference type="EMBL" id="VFOQ01000003">
    <property type="protein sequence ID" value="TQL56501.1"/>
    <property type="molecule type" value="Genomic_DNA"/>
</dbReference>
<keyword evidence="2 5" id="KW-0808">Transferase</keyword>